<sequence>MLGEWDSLALTVLHETGNDLDVLWEDDYTDPYLGLFLRAFSKLKNGLNDEDGIFTPWSPEYPNPVFALVEEGLSSVDKRATLENHFSSELATVALLQGDYNLSRHYSKFSQNLILERFSRLHPLAVESRLKLLRRLQTLVELNEFLEVSPNLKSTPQKMEIDRLLRSWENRFPDQSTDGVDIWEDVVSNRDIMLERIREGLTAKSSALGRSELPIRLDTLRRTDQQQIAEASMRQKNFTLAEKWLTVNKGEDNAFDPLFHLLAFRLSICKMETSKDSAVLADIFSRFVGTFSWYKADVDALDPPTLSRFLNIQGQAYATGLNILVNSKGGDAFAELLTKSKPLRKSASLNGHDAPGNAQDIMKILVSTSFECLRQAQEISEESAGEDSNDLVFAAHCDKVLQMVENDANPELRPAIDQVEYAKIITSSVLGAMRSGVTNSIEKFPRLLQLIADYPALRVVFSEQAEGIPTWMFLRWLPQMTALLDKSSGSVLIPTLRKIANDYPQALYAPLSISSEQYLFLNDQTSRKAAKDVEQLKSKVALPELKLVVRELKRLTDPLHVLKDWYEQTEAMLNGGVADKATKILEAFQEICEYCLVPNKDMGSDAAQFAKKYGAQILQSCGKDGSKLSKMSAKDFKAAVGPHYAKVKEAESGPKAVSGKTDKQALKLYSPWLASFQGHRFEELVEIPGQYVGTSKPNPQAHAKITGFRPQVLVMRSIRRPKRVVIVGSDEKEYPWLVKGGEDLRLDQRVEQLFDVMNSAMATNGYLSQNKITLKTYKVVPMSTSLGILEWVNNTKPLRVCMSDVKGYAEDYGLAQGGYDDFVRRGSKGKKSLGDAPRCALADKWNLEITVLVYGQLFAYSREEVANQMSRYYAQMTKSYLRIFLQELATSPEAFLTIRKEFARSFGALNIASYILGIGDRHLENFLVDLKSGRVIAIDFGHAFGSATEVLPVPELVPFRLTRQIVQTMEPLGVEGLMQYPMVQVMKALQENQDALLNVMDIFVKEPLIEWRKFALALAQKQVKSNNSLLESMESEQSTITAPQWYPQQKLAIARRKLEGENPAYITAQELEWGHRDKKWFSNAKTVLMGDARVNRRAQAGRVCKDVKEQVECLIDQATDPSILGRAWRGWSSWS</sequence>
<dbReference type="SUPFAM" id="SSF56112">
    <property type="entry name" value="Protein kinase-like (PK-like)"/>
    <property type="match status" value="1"/>
</dbReference>
<dbReference type="PROSITE" id="PS51190">
    <property type="entry name" value="FATC"/>
    <property type="match status" value="1"/>
</dbReference>
<dbReference type="GO" id="GO:0004677">
    <property type="term" value="F:DNA-dependent protein kinase activity"/>
    <property type="evidence" value="ECO:0007669"/>
    <property type="project" value="InterPro"/>
</dbReference>
<dbReference type="InterPro" id="IPR003152">
    <property type="entry name" value="FATC_dom"/>
</dbReference>
<evidence type="ECO:0000313" key="5">
    <source>
        <dbReference type="Proteomes" id="UP001212841"/>
    </source>
</evidence>
<dbReference type="InterPro" id="IPR014009">
    <property type="entry name" value="PIK_FAT"/>
</dbReference>
<dbReference type="InterPro" id="IPR000403">
    <property type="entry name" value="PI3/4_kinase_cat_dom"/>
</dbReference>
<dbReference type="Pfam" id="PF02259">
    <property type="entry name" value="FAT"/>
    <property type="match status" value="1"/>
</dbReference>
<dbReference type="InterPro" id="IPR050517">
    <property type="entry name" value="DDR_Repair_Kinase"/>
</dbReference>
<dbReference type="Pfam" id="PF00454">
    <property type="entry name" value="PI3_PI4_kinase"/>
    <property type="match status" value="1"/>
</dbReference>
<gene>
    <name evidence="4" type="ORF">HK097_007924</name>
</gene>
<accession>A0AAD5SB05</accession>
<reference evidence="4" key="1">
    <citation type="submission" date="2020-05" db="EMBL/GenBank/DDBJ databases">
        <title>Phylogenomic resolution of chytrid fungi.</title>
        <authorList>
            <person name="Stajich J.E."/>
            <person name="Amses K."/>
            <person name="Simmons R."/>
            <person name="Seto K."/>
            <person name="Myers J."/>
            <person name="Bonds A."/>
            <person name="Quandt C.A."/>
            <person name="Barry K."/>
            <person name="Liu P."/>
            <person name="Grigoriev I."/>
            <person name="Longcore J.E."/>
            <person name="James T.Y."/>
        </authorList>
    </citation>
    <scope>NUCLEOTIDE SEQUENCE</scope>
    <source>
        <strain evidence="4">JEL0318</strain>
    </source>
</reference>
<dbReference type="PROSITE" id="PS51189">
    <property type="entry name" value="FAT"/>
    <property type="match status" value="1"/>
</dbReference>
<evidence type="ECO:0000313" key="4">
    <source>
        <dbReference type="EMBL" id="KAJ3051099.1"/>
    </source>
</evidence>
<protein>
    <recommendedName>
        <fullName evidence="6">Non-specific serine/threonine protein kinase</fullName>
    </recommendedName>
</protein>
<dbReference type="InterPro" id="IPR036940">
    <property type="entry name" value="PI3/4_kinase_cat_sf"/>
</dbReference>
<dbReference type="InterPro" id="IPR037706">
    <property type="entry name" value="DNA-PK_dom"/>
</dbReference>
<feature type="domain" description="PI3K/PI4K catalytic" evidence="1">
    <location>
        <begin position="708"/>
        <end position="1052"/>
    </location>
</feature>
<feature type="domain" description="FAT" evidence="2">
    <location>
        <begin position="1"/>
        <end position="517"/>
    </location>
</feature>
<dbReference type="PANTHER" id="PTHR11139">
    <property type="entry name" value="ATAXIA TELANGIECTASIA MUTATED ATM -RELATED"/>
    <property type="match status" value="1"/>
</dbReference>
<evidence type="ECO:0008006" key="6">
    <source>
        <dbReference type="Google" id="ProtNLM"/>
    </source>
</evidence>
<evidence type="ECO:0000259" key="3">
    <source>
        <dbReference type="PROSITE" id="PS51190"/>
    </source>
</evidence>
<dbReference type="PANTHER" id="PTHR11139:SF68">
    <property type="entry name" value="DNA-DEPENDENT PROTEIN KINASE CATALYTIC SUBUNIT"/>
    <property type="match status" value="1"/>
</dbReference>
<dbReference type="Pfam" id="PF02260">
    <property type="entry name" value="FATC"/>
    <property type="match status" value="1"/>
</dbReference>
<feature type="domain" description="FATC" evidence="3">
    <location>
        <begin position="1103"/>
        <end position="1135"/>
    </location>
</feature>
<organism evidence="4 5">
    <name type="scientific">Rhizophlyctis rosea</name>
    <dbReference type="NCBI Taxonomy" id="64517"/>
    <lineage>
        <taxon>Eukaryota</taxon>
        <taxon>Fungi</taxon>
        <taxon>Fungi incertae sedis</taxon>
        <taxon>Chytridiomycota</taxon>
        <taxon>Chytridiomycota incertae sedis</taxon>
        <taxon>Chytridiomycetes</taxon>
        <taxon>Rhizophlyctidales</taxon>
        <taxon>Rhizophlyctidaceae</taxon>
        <taxon>Rhizophlyctis</taxon>
    </lineage>
</organism>
<dbReference type="Proteomes" id="UP001212841">
    <property type="component" value="Unassembled WGS sequence"/>
</dbReference>
<dbReference type="GO" id="GO:0006302">
    <property type="term" value="P:double-strand break repair"/>
    <property type="evidence" value="ECO:0007669"/>
    <property type="project" value="TreeGrafter"/>
</dbReference>
<dbReference type="GO" id="GO:0005634">
    <property type="term" value="C:nucleus"/>
    <property type="evidence" value="ECO:0007669"/>
    <property type="project" value="TreeGrafter"/>
</dbReference>
<dbReference type="SMART" id="SM00146">
    <property type="entry name" value="PI3Kc"/>
    <property type="match status" value="1"/>
</dbReference>
<dbReference type="InterPro" id="IPR011009">
    <property type="entry name" value="Kinase-like_dom_sf"/>
</dbReference>
<dbReference type="PROSITE" id="PS50290">
    <property type="entry name" value="PI3_4_KINASE_3"/>
    <property type="match status" value="1"/>
</dbReference>
<evidence type="ECO:0000259" key="1">
    <source>
        <dbReference type="PROSITE" id="PS50290"/>
    </source>
</evidence>
<dbReference type="EMBL" id="JADGJD010000435">
    <property type="protein sequence ID" value="KAJ3051099.1"/>
    <property type="molecule type" value="Genomic_DNA"/>
</dbReference>
<proteinExistence type="predicted"/>
<dbReference type="AlphaFoldDB" id="A0AAD5SB05"/>
<evidence type="ECO:0000259" key="2">
    <source>
        <dbReference type="PROSITE" id="PS51189"/>
    </source>
</evidence>
<comment type="caution">
    <text evidence="4">The sequence shown here is derived from an EMBL/GenBank/DDBJ whole genome shotgun (WGS) entry which is preliminary data.</text>
</comment>
<dbReference type="GO" id="GO:0000723">
    <property type="term" value="P:telomere maintenance"/>
    <property type="evidence" value="ECO:0007669"/>
    <property type="project" value="TreeGrafter"/>
</dbReference>
<dbReference type="Gene3D" id="3.30.1010.10">
    <property type="entry name" value="Phosphatidylinositol 3-kinase Catalytic Subunit, Chain A, domain 4"/>
    <property type="match status" value="1"/>
</dbReference>
<dbReference type="CDD" id="cd05172">
    <property type="entry name" value="PIKKc_DNA-PK"/>
    <property type="match status" value="1"/>
</dbReference>
<name>A0AAD5SB05_9FUNG</name>
<dbReference type="SMART" id="SM01343">
    <property type="entry name" value="FATC"/>
    <property type="match status" value="1"/>
</dbReference>
<dbReference type="InterPro" id="IPR003151">
    <property type="entry name" value="PIK-rel_kinase_FAT"/>
</dbReference>
<dbReference type="Gene3D" id="1.10.1070.11">
    <property type="entry name" value="Phosphatidylinositol 3-/4-kinase, catalytic domain"/>
    <property type="match status" value="1"/>
</dbReference>
<keyword evidence="5" id="KW-1185">Reference proteome</keyword>